<dbReference type="AlphaFoldDB" id="A0A343JDZ2"/>
<evidence type="ECO:0000313" key="2">
    <source>
        <dbReference type="EMBL" id="ASW43750.1"/>
    </source>
</evidence>
<feature type="transmembrane region" description="Helical" evidence="1">
    <location>
        <begin position="364"/>
        <end position="383"/>
    </location>
</feature>
<keyword evidence="1" id="KW-1133">Transmembrane helix</keyword>
<keyword evidence="3" id="KW-1185">Reference proteome</keyword>
<accession>A0A343JDZ2</accession>
<keyword evidence="1" id="KW-0472">Membrane</keyword>
<evidence type="ECO:0000256" key="1">
    <source>
        <dbReference type="SAM" id="Phobius"/>
    </source>
</evidence>
<dbReference type="Proteomes" id="UP000264883">
    <property type="component" value="Chromosome"/>
</dbReference>
<reference evidence="2 3" key="1">
    <citation type="submission" date="2016-08" db="EMBL/GenBank/DDBJ databases">
        <title>Complete Genome Sequence Of The Indigo Reducing Clostridium isatidis DSM15098.</title>
        <authorList>
            <person name="Little G.T."/>
            <person name="Minton N.P."/>
        </authorList>
    </citation>
    <scope>NUCLEOTIDE SEQUENCE [LARGE SCALE GENOMIC DNA]</scope>
    <source>
        <strain evidence="2 3">DSM 15098</strain>
    </source>
</reference>
<gene>
    <name evidence="2" type="ORF">BEN51_09720</name>
</gene>
<organism evidence="2 3">
    <name type="scientific">Clostridium isatidis</name>
    <dbReference type="NCBI Taxonomy" id="182773"/>
    <lineage>
        <taxon>Bacteria</taxon>
        <taxon>Bacillati</taxon>
        <taxon>Bacillota</taxon>
        <taxon>Clostridia</taxon>
        <taxon>Eubacteriales</taxon>
        <taxon>Clostridiaceae</taxon>
        <taxon>Clostridium</taxon>
    </lineage>
</organism>
<feature type="transmembrane region" description="Helical" evidence="1">
    <location>
        <begin position="390"/>
        <end position="411"/>
    </location>
</feature>
<evidence type="ECO:0000313" key="3">
    <source>
        <dbReference type="Proteomes" id="UP000264883"/>
    </source>
</evidence>
<dbReference type="InterPro" id="IPR029062">
    <property type="entry name" value="Class_I_gatase-like"/>
</dbReference>
<dbReference type="SUPFAM" id="SSF52317">
    <property type="entry name" value="Class I glutamine amidotransferase-like"/>
    <property type="match status" value="1"/>
</dbReference>
<dbReference type="EMBL" id="CP016786">
    <property type="protein sequence ID" value="ASW43750.1"/>
    <property type="molecule type" value="Genomic_DNA"/>
</dbReference>
<keyword evidence="1" id="KW-0812">Transmembrane</keyword>
<name>A0A343JDZ2_9CLOT</name>
<proteinExistence type="predicted"/>
<dbReference type="RefSeq" id="WP_119865884.1">
    <property type="nucleotide sequence ID" value="NZ_CP016786.1"/>
</dbReference>
<dbReference type="KEGG" id="cia:BEN51_09720"/>
<protein>
    <submittedName>
        <fullName evidence="2">Uncharacterized protein</fullName>
    </submittedName>
</protein>
<sequence length="795" mass="89511">MGNLFRKRILTTFLFILTLILLNINIIKADVKDESFEIKISYGIDGKFKANKYIPVQVEVTSKQEDFVGEVEIRTDTNEVGKYDAFIKSISVNKGKSEKVTIPIIVPENSAKIKVNLNKGKNTVFSKSALVSKGRINDNNFLLGILSEDRSALGYISNVIYQGNMKTYGFTTTIENVNLDENIIFDNYLNIDGLDIILINNYNLGNFKKEHYDALSKWVSNGGTLIISAGANEGKTIKNINKEFLNITSNGYKEESINLFGENINLINSTLVIEGGEVILEANNIPLAYSIKRDKGEIIITSFDLGLEPFISSSKASEFIKVILEKSEKRLVGNNNGKMGPGYYGTSQITTTVPIEKIVSFETIVIIVAIYAIVIGFVLYYILKKLNKRDLTWIFVPATSIVFTIIIFIVGSSTRVKDVVLNQNNIVHINKDSTSSVLGYLGIGTKYRNNLEINNPLNLSLTPINTDYYMYPEEDTKKEVLRLKTVYEGNNKKFSLANNSALEIKSFKITSNNQVFNRIENNLFVDGNKLSGTIKNTLGYDIRNLIFLSNNSIWEIGSLKKDEEKTIENLNVKVAYGLEGYGGSLAEKYYNTRFNSKGDTSGEEFKNIIRNSTLFQVASYELNLEGYKLIGITDMPIDYELNFDNKSVSKFDSTLIVQDVDLNLVKKDGIISYPEGYFKGIVDSYTSNVYYQNQTNSFYGAGDVFINYNIDSNLEITEIGLRNIQVYDYMQSTLDSYVYNHKTGEYEKFVIGTKAEKLNNLNDYLENNTLKIKLTINENKGETGMPVITVTGREK</sequence>
<dbReference type="OrthoDB" id="137965at2"/>